<dbReference type="AlphaFoldDB" id="A0A2Z6NE07"/>
<dbReference type="Pfam" id="PF00305">
    <property type="entry name" value="Lipoxygenase"/>
    <property type="match status" value="1"/>
</dbReference>
<gene>
    <name evidence="5" type="ORF">TSUD_86560</name>
</gene>
<name>A0A2Z6NE07_TRISU</name>
<evidence type="ECO:0000256" key="2">
    <source>
        <dbReference type="ARBA" id="ARBA00022964"/>
    </source>
</evidence>
<dbReference type="Proteomes" id="UP000242715">
    <property type="component" value="Unassembled WGS sequence"/>
</dbReference>
<dbReference type="InterPro" id="IPR001246">
    <property type="entry name" value="LipOase_plant"/>
</dbReference>
<proteinExistence type="predicted"/>
<evidence type="ECO:0000313" key="5">
    <source>
        <dbReference type="EMBL" id="GAU42918.1"/>
    </source>
</evidence>
<sequence>MCTDAKAESRPSESELIYVPRDEEFDDIKRQYINQGKLKAMLRNIVPALRNKIMGSEEISNIDRFIQEPTKHFVPKSPLNLGVTIKHFFKFDPPKLFSIPALAPTFDIVVVSGGKSHFLSDDEFGRQVLAGLNPLSIERLKIFPPVSKLDPSIYGSVESALKEEHIIDQIEGMSIQQALEQNKLFMLDYHDVYLPFLDRINALDERKAYTTTTIFFLTKMGTLKPIAIQLALPTGDPNTACKQVLNPSVDETSKWLWQFAKAHVCANDAGIHTLVHHWY</sequence>
<dbReference type="GO" id="GO:0016702">
    <property type="term" value="F:oxidoreductase activity, acting on single donors with incorporation of molecular oxygen, incorporation of two atoms of oxygen"/>
    <property type="evidence" value="ECO:0007669"/>
    <property type="project" value="InterPro"/>
</dbReference>
<accession>A0A2Z6NE07</accession>
<evidence type="ECO:0000313" key="6">
    <source>
        <dbReference type="Proteomes" id="UP000242715"/>
    </source>
</evidence>
<dbReference type="PRINTS" id="PR00468">
    <property type="entry name" value="PLTLPOXGNASE"/>
</dbReference>
<dbReference type="InterPro" id="IPR027433">
    <property type="entry name" value="Lipoxygenase_dom_3"/>
</dbReference>
<feature type="domain" description="Lipoxygenase" evidence="4">
    <location>
        <begin position="1"/>
        <end position="279"/>
    </location>
</feature>
<evidence type="ECO:0000256" key="1">
    <source>
        <dbReference type="ARBA" id="ARBA00022723"/>
    </source>
</evidence>
<organism evidence="5 6">
    <name type="scientific">Trifolium subterraneum</name>
    <name type="common">Subterranean clover</name>
    <dbReference type="NCBI Taxonomy" id="3900"/>
    <lineage>
        <taxon>Eukaryota</taxon>
        <taxon>Viridiplantae</taxon>
        <taxon>Streptophyta</taxon>
        <taxon>Embryophyta</taxon>
        <taxon>Tracheophyta</taxon>
        <taxon>Spermatophyta</taxon>
        <taxon>Magnoliopsida</taxon>
        <taxon>eudicotyledons</taxon>
        <taxon>Gunneridae</taxon>
        <taxon>Pentapetalae</taxon>
        <taxon>rosids</taxon>
        <taxon>fabids</taxon>
        <taxon>Fabales</taxon>
        <taxon>Fabaceae</taxon>
        <taxon>Papilionoideae</taxon>
        <taxon>50 kb inversion clade</taxon>
        <taxon>NPAAA clade</taxon>
        <taxon>Hologalegina</taxon>
        <taxon>IRL clade</taxon>
        <taxon>Trifolieae</taxon>
        <taxon>Trifolium</taxon>
    </lineage>
</organism>
<dbReference type="PROSITE" id="PS51393">
    <property type="entry name" value="LIPOXYGENASE_3"/>
    <property type="match status" value="1"/>
</dbReference>
<evidence type="ECO:0000259" key="4">
    <source>
        <dbReference type="PROSITE" id="PS51393"/>
    </source>
</evidence>
<keyword evidence="1" id="KW-0479">Metal-binding</keyword>
<dbReference type="GO" id="GO:0046872">
    <property type="term" value="F:metal ion binding"/>
    <property type="evidence" value="ECO:0007669"/>
    <property type="project" value="UniProtKB-KW"/>
</dbReference>
<dbReference type="GO" id="GO:0034440">
    <property type="term" value="P:lipid oxidation"/>
    <property type="evidence" value="ECO:0007669"/>
    <property type="project" value="InterPro"/>
</dbReference>
<dbReference type="Gene3D" id="3.10.450.60">
    <property type="match status" value="1"/>
</dbReference>
<dbReference type="EMBL" id="DF973946">
    <property type="protein sequence ID" value="GAU42918.1"/>
    <property type="molecule type" value="Genomic_DNA"/>
</dbReference>
<keyword evidence="3" id="KW-0560">Oxidoreductase</keyword>
<dbReference type="Gene3D" id="4.10.372.10">
    <property type="entry name" value="Lipoxygenase-1, Domain 3"/>
    <property type="match status" value="1"/>
</dbReference>
<dbReference type="InterPro" id="IPR036226">
    <property type="entry name" value="LipOase_C_sf"/>
</dbReference>
<dbReference type="InterPro" id="IPR013819">
    <property type="entry name" value="LipOase_C"/>
</dbReference>
<dbReference type="PANTHER" id="PTHR11771">
    <property type="entry name" value="LIPOXYGENASE"/>
    <property type="match status" value="1"/>
</dbReference>
<dbReference type="SUPFAM" id="SSF48484">
    <property type="entry name" value="Lipoxigenase"/>
    <property type="match status" value="1"/>
</dbReference>
<dbReference type="InterPro" id="IPR000907">
    <property type="entry name" value="LipOase"/>
</dbReference>
<dbReference type="OrthoDB" id="407298at2759"/>
<keyword evidence="6" id="KW-1185">Reference proteome</keyword>
<keyword evidence="2" id="KW-0223">Dioxygenase</keyword>
<protein>
    <recommendedName>
        <fullName evidence="4">Lipoxygenase domain-containing protein</fullName>
    </recommendedName>
</protein>
<evidence type="ECO:0000256" key="3">
    <source>
        <dbReference type="ARBA" id="ARBA00023002"/>
    </source>
</evidence>
<reference evidence="6" key="1">
    <citation type="journal article" date="2017" name="Front. Plant Sci.">
        <title>Climate Clever Clovers: New Paradigm to Reduce the Environmental Footprint of Ruminants by Breeding Low Methanogenic Forages Utilizing Haplotype Variation.</title>
        <authorList>
            <person name="Kaur P."/>
            <person name="Appels R."/>
            <person name="Bayer P.E."/>
            <person name="Keeble-Gagnere G."/>
            <person name="Wang J."/>
            <person name="Hirakawa H."/>
            <person name="Shirasawa K."/>
            <person name="Vercoe P."/>
            <person name="Stefanova K."/>
            <person name="Durmic Z."/>
            <person name="Nichols P."/>
            <person name="Revell C."/>
            <person name="Isobe S.N."/>
            <person name="Edwards D."/>
            <person name="Erskine W."/>
        </authorList>
    </citation>
    <scope>NUCLEOTIDE SEQUENCE [LARGE SCALE GENOMIC DNA]</scope>
    <source>
        <strain evidence="6">cv. Daliak</strain>
    </source>
</reference>